<reference evidence="1 2" key="1">
    <citation type="submission" date="2023-07" db="EMBL/GenBank/DDBJ databases">
        <title>Sorghum-associated microbial communities from plants grown in Nebraska, USA.</title>
        <authorList>
            <person name="Schachtman D."/>
        </authorList>
    </citation>
    <scope>NUCLEOTIDE SEQUENCE [LARGE SCALE GENOMIC DNA]</scope>
    <source>
        <strain evidence="1 2">DS1730</strain>
    </source>
</reference>
<keyword evidence="2" id="KW-1185">Reference proteome</keyword>
<sequence length="43" mass="4433">MGNELAAKADELTHPEDVAASVVYIGSLPNSASVSDFLGELLT</sequence>
<evidence type="ECO:0000313" key="2">
    <source>
        <dbReference type="Proteomes" id="UP001184614"/>
    </source>
</evidence>
<organism evidence="1 2">
    <name type="scientific">Brucella pseudogrignonensis</name>
    <dbReference type="NCBI Taxonomy" id="419475"/>
    <lineage>
        <taxon>Bacteria</taxon>
        <taxon>Pseudomonadati</taxon>
        <taxon>Pseudomonadota</taxon>
        <taxon>Alphaproteobacteria</taxon>
        <taxon>Hyphomicrobiales</taxon>
        <taxon>Brucellaceae</taxon>
        <taxon>Brucella/Ochrobactrum group</taxon>
        <taxon>Brucella</taxon>
    </lineage>
</organism>
<accession>A0ABU1M9L4</accession>
<evidence type="ECO:0000313" key="1">
    <source>
        <dbReference type="EMBL" id="MDR6432466.1"/>
    </source>
</evidence>
<dbReference type="Proteomes" id="UP001184614">
    <property type="component" value="Unassembled WGS sequence"/>
</dbReference>
<comment type="caution">
    <text evidence="1">The sequence shown here is derived from an EMBL/GenBank/DDBJ whole genome shotgun (WGS) entry which is preliminary data.</text>
</comment>
<proteinExistence type="predicted"/>
<dbReference type="EMBL" id="JAVDQT010000002">
    <property type="protein sequence ID" value="MDR6432466.1"/>
    <property type="molecule type" value="Genomic_DNA"/>
</dbReference>
<protein>
    <submittedName>
        <fullName evidence="1">NADP-dependent 3-hydroxy acid dehydrogenase YdfG</fullName>
    </submittedName>
</protein>
<name>A0ABU1M9L4_9HYPH</name>
<gene>
    <name evidence="1" type="ORF">J2782_002201</name>
</gene>